<keyword evidence="3" id="KW-0285">Flavoprotein</keyword>
<name>A0A4Z0XWY3_9FIRM</name>
<dbReference type="AlphaFoldDB" id="A0A4Z0XWY3"/>
<comment type="caution">
    <text evidence="7">The sequence shown here is derived from an EMBL/GenBank/DDBJ whole genome shotgun (WGS) entry which is preliminary data.</text>
</comment>
<proteinExistence type="inferred from homology"/>
<dbReference type="InterPro" id="IPR004379">
    <property type="entry name" value="UDP-GALP_mutase"/>
</dbReference>
<feature type="domain" description="UDP-galactopyranose mutase C-terminal" evidence="6">
    <location>
        <begin position="153"/>
        <end position="360"/>
    </location>
</feature>
<accession>A0A4Z0XWY3</accession>
<comment type="cofactor">
    <cofactor evidence="1">
        <name>FAD</name>
        <dbReference type="ChEBI" id="CHEBI:57692"/>
    </cofactor>
</comment>
<dbReference type="EMBL" id="SRMQ01000009">
    <property type="protein sequence ID" value="TGJ75999.1"/>
    <property type="molecule type" value="Genomic_DNA"/>
</dbReference>
<dbReference type="Proteomes" id="UP000297714">
    <property type="component" value="Unassembled WGS sequence"/>
</dbReference>
<dbReference type="PANTHER" id="PTHR21197:SF0">
    <property type="entry name" value="UDP-GALACTOPYRANOSE MUTASE"/>
    <property type="match status" value="1"/>
</dbReference>
<dbReference type="InterPro" id="IPR015899">
    <property type="entry name" value="UDP-GalPyranose_mutase_C"/>
</dbReference>
<dbReference type="GO" id="GO:0050660">
    <property type="term" value="F:flavin adenine dinucleotide binding"/>
    <property type="evidence" value="ECO:0007669"/>
    <property type="project" value="TreeGrafter"/>
</dbReference>
<dbReference type="SUPFAM" id="SSF54373">
    <property type="entry name" value="FAD-linked reductases, C-terminal domain"/>
    <property type="match status" value="1"/>
</dbReference>
<dbReference type="GO" id="GO:0008767">
    <property type="term" value="F:UDP-galactopyranose mutase activity"/>
    <property type="evidence" value="ECO:0007669"/>
    <property type="project" value="UniProtKB-EC"/>
</dbReference>
<evidence type="ECO:0000256" key="4">
    <source>
        <dbReference type="ARBA" id="ARBA00022827"/>
    </source>
</evidence>
<evidence type="ECO:0000313" key="8">
    <source>
        <dbReference type="Proteomes" id="UP000297714"/>
    </source>
</evidence>
<dbReference type="NCBIfam" id="TIGR00031">
    <property type="entry name" value="UDP-GALP_mutase"/>
    <property type="match status" value="1"/>
</dbReference>
<dbReference type="EC" id="5.4.99.9" evidence="7"/>
<keyword evidence="8" id="KW-1185">Reference proteome</keyword>
<sequence length="387" mass="44894">MDFLVVGCGLSGCVVARNLAERGYKVTIWERRDHIAGNMYDYVDSYGVLVHKYGPHTFHTKKKELYDYICRFASWVDYKLTCMTEIDGIATPTPFNFQTIDDFYAPKQAIELKAHIKAAFGDRQTATVVEVIQHDDPLIRAYGQFLFDKDYSLYTAKQWGVSPNEIDVSILQRVPLRFSYDTGYFDDEYQVIPRPSYTDFFKNLINHPNITVKFNIDALTRLSVKDSKLFLDDRICPCTVVYTGALDELFGCIEGSLPYRSLHFEWVHEDIESKQKAPVVAYPQAAGYTRITEYKKLPVQNVKGTTYAVEYPLTYCDNSKSEPYYPVLTEESKRKYDRYKELADKVENLYYCGRLADFKYYNMDQALERALELCKIVMVKQFCNTTV</sequence>
<protein>
    <submittedName>
        <fullName evidence="7">UDP-galactopyranose mutase</fullName>
        <ecNumber evidence="7">5.4.99.9</ecNumber>
    </submittedName>
</protein>
<evidence type="ECO:0000256" key="2">
    <source>
        <dbReference type="ARBA" id="ARBA00009321"/>
    </source>
</evidence>
<dbReference type="Pfam" id="PF13450">
    <property type="entry name" value="NAD_binding_8"/>
    <property type="match status" value="1"/>
</dbReference>
<dbReference type="RefSeq" id="WP_135660311.1">
    <property type="nucleotide sequence ID" value="NZ_SRMQ01000009.1"/>
</dbReference>
<evidence type="ECO:0000256" key="3">
    <source>
        <dbReference type="ARBA" id="ARBA00022630"/>
    </source>
</evidence>
<evidence type="ECO:0000256" key="5">
    <source>
        <dbReference type="ARBA" id="ARBA00023235"/>
    </source>
</evidence>
<organism evidence="7 8">
    <name type="scientific">Caproiciproducens galactitolivorans</name>
    <dbReference type="NCBI Taxonomy" id="642589"/>
    <lineage>
        <taxon>Bacteria</taxon>
        <taxon>Bacillati</taxon>
        <taxon>Bacillota</taxon>
        <taxon>Clostridia</taxon>
        <taxon>Eubacteriales</taxon>
        <taxon>Acutalibacteraceae</taxon>
        <taxon>Caproiciproducens</taxon>
    </lineage>
</organism>
<dbReference type="Gene3D" id="3.40.50.720">
    <property type="entry name" value="NAD(P)-binding Rossmann-like Domain"/>
    <property type="match status" value="3"/>
</dbReference>
<dbReference type="OrthoDB" id="9769600at2"/>
<comment type="similarity">
    <text evidence="2">Belongs to the UDP-galactopyranose/dTDP-fucopyranose mutase family.</text>
</comment>
<dbReference type="GO" id="GO:0005829">
    <property type="term" value="C:cytosol"/>
    <property type="evidence" value="ECO:0007669"/>
    <property type="project" value="TreeGrafter"/>
</dbReference>
<keyword evidence="4" id="KW-0274">FAD</keyword>
<evidence type="ECO:0000313" key="7">
    <source>
        <dbReference type="EMBL" id="TGJ75999.1"/>
    </source>
</evidence>
<dbReference type="Pfam" id="PF03275">
    <property type="entry name" value="GLF"/>
    <property type="match status" value="1"/>
</dbReference>
<evidence type="ECO:0000259" key="6">
    <source>
        <dbReference type="Pfam" id="PF03275"/>
    </source>
</evidence>
<keyword evidence="5 7" id="KW-0413">Isomerase</keyword>
<reference evidence="7 8" key="1">
    <citation type="submission" date="2019-04" db="EMBL/GenBank/DDBJ databases">
        <authorList>
            <person name="Poehlein A."/>
            <person name="Bengelsdorf F.R."/>
            <person name="Duerre P."/>
            <person name="Daniel R."/>
        </authorList>
    </citation>
    <scope>NUCLEOTIDE SEQUENCE [LARGE SCALE GENOMIC DNA]</scope>
    <source>
        <strain evidence="7 8">BS-1</strain>
    </source>
</reference>
<evidence type="ECO:0000256" key="1">
    <source>
        <dbReference type="ARBA" id="ARBA00001974"/>
    </source>
</evidence>
<dbReference type="PANTHER" id="PTHR21197">
    <property type="entry name" value="UDP-GALACTOPYRANOSE MUTASE"/>
    <property type="match status" value="1"/>
</dbReference>
<dbReference type="SUPFAM" id="SSF51971">
    <property type="entry name" value="Nucleotide-binding domain"/>
    <property type="match status" value="1"/>
</dbReference>
<gene>
    <name evidence="7" type="primary">rfbD</name>
    <name evidence="7" type="ORF">CAGA_19750</name>
</gene>